<gene>
    <name evidence="1" type="ORF">MENT_LOCUS20454</name>
</gene>
<accession>A0A6V7V3W6</accession>
<reference evidence="1 2" key="1">
    <citation type="submission" date="2020-08" db="EMBL/GenBank/DDBJ databases">
        <authorList>
            <person name="Koutsovoulos G."/>
            <person name="Danchin GJ E."/>
        </authorList>
    </citation>
    <scope>NUCLEOTIDE SEQUENCE [LARGE SCALE GENOMIC DNA]</scope>
</reference>
<evidence type="ECO:0000313" key="1">
    <source>
        <dbReference type="EMBL" id="CAD2169133.1"/>
    </source>
</evidence>
<proteinExistence type="predicted"/>
<dbReference type="AlphaFoldDB" id="A0A6V7V3W6"/>
<comment type="caution">
    <text evidence="1">The sequence shown here is derived from an EMBL/GenBank/DDBJ whole genome shotgun (WGS) entry which is preliminary data.</text>
</comment>
<sequence length="63" mass="6943">MYSKCSSAKNDCEVGICSCFDSVVDCLVQNKCAPIKSSAKRVRASDTAFGFNNLFDVHFEKLN</sequence>
<organism evidence="1 2">
    <name type="scientific">Meloidogyne enterolobii</name>
    <name type="common">Root-knot nematode worm</name>
    <name type="synonym">Meloidogyne mayaguensis</name>
    <dbReference type="NCBI Taxonomy" id="390850"/>
    <lineage>
        <taxon>Eukaryota</taxon>
        <taxon>Metazoa</taxon>
        <taxon>Ecdysozoa</taxon>
        <taxon>Nematoda</taxon>
        <taxon>Chromadorea</taxon>
        <taxon>Rhabditida</taxon>
        <taxon>Tylenchina</taxon>
        <taxon>Tylenchomorpha</taxon>
        <taxon>Tylenchoidea</taxon>
        <taxon>Meloidogynidae</taxon>
        <taxon>Meloidogyninae</taxon>
        <taxon>Meloidogyne</taxon>
    </lineage>
</organism>
<evidence type="ECO:0000313" key="2">
    <source>
        <dbReference type="Proteomes" id="UP000580250"/>
    </source>
</evidence>
<dbReference type="EMBL" id="CAJEWN010000149">
    <property type="protein sequence ID" value="CAD2169133.1"/>
    <property type="molecule type" value="Genomic_DNA"/>
</dbReference>
<protein>
    <submittedName>
        <fullName evidence="1">Uncharacterized protein</fullName>
    </submittedName>
</protein>
<name>A0A6V7V3W6_MELEN</name>
<dbReference type="Proteomes" id="UP000580250">
    <property type="component" value="Unassembled WGS sequence"/>
</dbReference>